<evidence type="ECO:0000313" key="1">
    <source>
        <dbReference type="EMBL" id="CAD8072765.1"/>
    </source>
</evidence>
<keyword evidence="2" id="KW-1185">Reference proteome</keyword>
<protein>
    <submittedName>
        <fullName evidence="1">Uncharacterized protein</fullName>
    </submittedName>
</protein>
<dbReference type="Proteomes" id="UP000692954">
    <property type="component" value="Unassembled WGS sequence"/>
</dbReference>
<dbReference type="EMBL" id="CAJJDN010000029">
    <property type="protein sequence ID" value="CAD8072765.1"/>
    <property type="molecule type" value="Genomic_DNA"/>
</dbReference>
<reference evidence="1" key="1">
    <citation type="submission" date="2021-01" db="EMBL/GenBank/DDBJ databases">
        <authorList>
            <consortium name="Genoscope - CEA"/>
            <person name="William W."/>
        </authorList>
    </citation>
    <scope>NUCLEOTIDE SEQUENCE</scope>
</reference>
<gene>
    <name evidence="1" type="ORF">PSON_ATCC_30995.1.T0290355</name>
</gene>
<accession>A0A8S1M450</accession>
<proteinExistence type="predicted"/>
<comment type="caution">
    <text evidence="1">The sequence shown here is derived from an EMBL/GenBank/DDBJ whole genome shotgun (WGS) entry which is preliminary data.</text>
</comment>
<evidence type="ECO:0000313" key="2">
    <source>
        <dbReference type="Proteomes" id="UP000692954"/>
    </source>
</evidence>
<name>A0A8S1M450_9CILI</name>
<sequence>MKDQNSSFQSKPTMVITNIYQDSNRFHLPNLNQTKSQSPNNIYFNEYFAQVKGIKAIPKKPKQMQDKKLKYRIQDIELKIKQQQMLSSRFFQQENDLQRIVKNQQFEPCYVSKKIQASKIIITKLKNDLHYSQSIPPIKSTQNQKEEKEIRKPIFFFQVSIKKNSDQRQKINKDEGCSYWKYSYQDEYEDEESIIQYVSGY</sequence>
<organism evidence="1 2">
    <name type="scientific">Paramecium sonneborni</name>
    <dbReference type="NCBI Taxonomy" id="65129"/>
    <lineage>
        <taxon>Eukaryota</taxon>
        <taxon>Sar</taxon>
        <taxon>Alveolata</taxon>
        <taxon>Ciliophora</taxon>
        <taxon>Intramacronucleata</taxon>
        <taxon>Oligohymenophorea</taxon>
        <taxon>Peniculida</taxon>
        <taxon>Parameciidae</taxon>
        <taxon>Paramecium</taxon>
    </lineage>
</organism>
<dbReference type="AlphaFoldDB" id="A0A8S1M450"/>